<name>A0A1Y1I1L8_KLENI</name>
<gene>
    <name evidence="2" type="ORF">KFL_001180350</name>
</gene>
<evidence type="ECO:0000256" key="1">
    <source>
        <dbReference type="SAM" id="MobiDB-lite"/>
    </source>
</evidence>
<protein>
    <recommendedName>
        <fullName evidence="4">Late embryogenesis abundant protein</fullName>
    </recommendedName>
</protein>
<organism evidence="2 3">
    <name type="scientific">Klebsormidium nitens</name>
    <name type="common">Green alga</name>
    <name type="synonym">Ulothrix nitens</name>
    <dbReference type="NCBI Taxonomy" id="105231"/>
    <lineage>
        <taxon>Eukaryota</taxon>
        <taxon>Viridiplantae</taxon>
        <taxon>Streptophyta</taxon>
        <taxon>Klebsormidiophyceae</taxon>
        <taxon>Klebsormidiales</taxon>
        <taxon>Klebsormidiaceae</taxon>
        <taxon>Klebsormidium</taxon>
    </lineage>
</organism>
<feature type="region of interest" description="Disordered" evidence="1">
    <location>
        <begin position="1"/>
        <end position="50"/>
    </location>
</feature>
<dbReference type="AlphaFoldDB" id="A0A1Y1I1L8"/>
<evidence type="ECO:0000313" key="2">
    <source>
        <dbReference type="EMBL" id="GAQ82656.1"/>
    </source>
</evidence>
<feature type="compositionally biased region" description="Polar residues" evidence="1">
    <location>
        <begin position="1"/>
        <end position="12"/>
    </location>
</feature>
<dbReference type="EMBL" id="DF237067">
    <property type="protein sequence ID" value="GAQ82656.1"/>
    <property type="molecule type" value="Genomic_DNA"/>
</dbReference>
<keyword evidence="3" id="KW-1185">Reference proteome</keyword>
<evidence type="ECO:0000313" key="3">
    <source>
        <dbReference type="Proteomes" id="UP000054558"/>
    </source>
</evidence>
<evidence type="ECO:0008006" key="4">
    <source>
        <dbReference type="Google" id="ProtNLM"/>
    </source>
</evidence>
<accession>A0A1Y1I1L8</accession>
<proteinExistence type="predicted"/>
<reference evidence="2 3" key="1">
    <citation type="journal article" date="2014" name="Nat. Commun.">
        <title>Klebsormidium flaccidum genome reveals primary factors for plant terrestrial adaptation.</title>
        <authorList>
            <person name="Hori K."/>
            <person name="Maruyama F."/>
            <person name="Fujisawa T."/>
            <person name="Togashi T."/>
            <person name="Yamamoto N."/>
            <person name="Seo M."/>
            <person name="Sato S."/>
            <person name="Yamada T."/>
            <person name="Mori H."/>
            <person name="Tajima N."/>
            <person name="Moriyama T."/>
            <person name="Ikeuchi M."/>
            <person name="Watanabe M."/>
            <person name="Wada H."/>
            <person name="Kobayashi K."/>
            <person name="Saito M."/>
            <person name="Masuda T."/>
            <person name="Sasaki-Sekimoto Y."/>
            <person name="Mashiguchi K."/>
            <person name="Awai K."/>
            <person name="Shimojima M."/>
            <person name="Masuda S."/>
            <person name="Iwai M."/>
            <person name="Nobusawa T."/>
            <person name="Narise T."/>
            <person name="Kondo S."/>
            <person name="Saito H."/>
            <person name="Sato R."/>
            <person name="Murakawa M."/>
            <person name="Ihara Y."/>
            <person name="Oshima-Yamada Y."/>
            <person name="Ohtaka K."/>
            <person name="Satoh M."/>
            <person name="Sonobe K."/>
            <person name="Ishii M."/>
            <person name="Ohtani R."/>
            <person name="Kanamori-Sato M."/>
            <person name="Honoki R."/>
            <person name="Miyazaki D."/>
            <person name="Mochizuki H."/>
            <person name="Umetsu J."/>
            <person name="Higashi K."/>
            <person name="Shibata D."/>
            <person name="Kamiya Y."/>
            <person name="Sato N."/>
            <person name="Nakamura Y."/>
            <person name="Tabata S."/>
            <person name="Ida S."/>
            <person name="Kurokawa K."/>
            <person name="Ohta H."/>
        </authorList>
    </citation>
    <scope>NUCLEOTIDE SEQUENCE [LARGE SCALE GENOMIC DNA]</scope>
    <source>
        <strain evidence="2 3">NIES-2285</strain>
    </source>
</reference>
<dbReference type="Proteomes" id="UP000054558">
    <property type="component" value="Unassembled WGS sequence"/>
</dbReference>
<sequence>MTLGHHNTNPMASTGLMGHGHHTTGTGLTGTGTGVTGHHHHGTGALGTGTTGTAGVAATDSGAHASAGASNMKATFKEKVAHVKADVVEAGQKLTHPTNPAYKMAATQESETKKAAATERKFQEQALAGANEHGKMANARQGVANAMHGHMGHTHNTTYNTNTY</sequence>